<reference evidence="15 16" key="1">
    <citation type="submission" date="2017-10" db="EMBL/GenBank/DDBJ databases">
        <title>The draft genome sequence of Williamsia sp. BULT 1.1 isolated from the semi-arid grassland soils from South Africa.</title>
        <authorList>
            <person name="Kabwe M.H."/>
            <person name="Govender N."/>
            <person name="Mutseka Lunga P."/>
            <person name="Vikram S."/>
            <person name="Makhalanyane T.P."/>
        </authorList>
    </citation>
    <scope>NUCLEOTIDE SEQUENCE [LARGE SCALE GENOMIC DNA]</scope>
    <source>
        <strain evidence="15 16">BULT 1.1</strain>
    </source>
</reference>
<evidence type="ECO:0000256" key="11">
    <source>
        <dbReference type="ARBA" id="ARBA00023136"/>
    </source>
</evidence>
<dbReference type="InterPro" id="IPR015853">
    <property type="entry name" value="ABC_transpr_FbpC"/>
</dbReference>
<organism evidence="15 16">
    <name type="scientific">Williamsia marianensis</name>
    <dbReference type="NCBI Taxonomy" id="85044"/>
    <lineage>
        <taxon>Bacteria</taxon>
        <taxon>Bacillati</taxon>
        <taxon>Actinomycetota</taxon>
        <taxon>Actinomycetes</taxon>
        <taxon>Mycobacteriales</taxon>
        <taxon>Nocardiaceae</taxon>
        <taxon>Williamsia</taxon>
    </lineage>
</organism>
<accession>A0A2G3PGN5</accession>
<feature type="domain" description="ABC transporter" evidence="13">
    <location>
        <begin position="1"/>
        <end position="234"/>
    </location>
</feature>
<dbReference type="InterPro" id="IPR008995">
    <property type="entry name" value="Mo/tungstate-bd_C_term_dom"/>
</dbReference>
<dbReference type="InterPro" id="IPR027417">
    <property type="entry name" value="P-loop_NTPase"/>
</dbReference>
<dbReference type="Gene3D" id="2.40.50.100">
    <property type="match status" value="1"/>
</dbReference>
<dbReference type="GO" id="GO:0005524">
    <property type="term" value="F:ATP binding"/>
    <property type="evidence" value="ECO:0007669"/>
    <property type="project" value="UniProtKB-KW"/>
</dbReference>
<evidence type="ECO:0000256" key="10">
    <source>
        <dbReference type="ARBA" id="ARBA00023065"/>
    </source>
</evidence>
<evidence type="ECO:0000256" key="7">
    <source>
        <dbReference type="ARBA" id="ARBA00022840"/>
    </source>
</evidence>
<keyword evidence="3" id="KW-0410">Iron transport</keyword>
<evidence type="ECO:0000256" key="8">
    <source>
        <dbReference type="ARBA" id="ARBA00022967"/>
    </source>
</evidence>
<dbReference type="CDD" id="cd03259">
    <property type="entry name" value="ABC_Carb_Solutes_like"/>
    <property type="match status" value="1"/>
</dbReference>
<dbReference type="InterPro" id="IPR004606">
    <property type="entry name" value="Mop_domain"/>
</dbReference>
<gene>
    <name evidence="15" type="ORF">CSW57_13995</name>
</gene>
<feature type="domain" description="Mop" evidence="14">
    <location>
        <begin position="286"/>
        <end position="352"/>
    </location>
</feature>
<dbReference type="InterPro" id="IPR003593">
    <property type="entry name" value="AAA+_ATPase"/>
</dbReference>
<dbReference type="InterPro" id="IPR017871">
    <property type="entry name" value="ABC_transporter-like_CS"/>
</dbReference>
<keyword evidence="11" id="KW-0472">Membrane</keyword>
<keyword evidence="1" id="KW-0813">Transport</keyword>
<protein>
    <submittedName>
        <fullName evidence="15">Molybdenum ABC transporter ATP-binding protein</fullName>
    </submittedName>
</protein>
<sequence length="355" mass="37591">MTGDLVASLRNELPAIDVELTVPQGHTVAVMGPNGAGKSTLMNLLAGLSRPGAGRITLGSRELFGNNTFMPPHRRDVSMLTQQGLLFPHLTVRQNVAFGPSARRLPRAQIRARTDKWLDAVGATELADRKPAQLSGGQSQRVSLARALATEPSVLLLDEPFSALDVDVVHRIRSMLRQILADRARITVLVTHDVADAVTLADSAIILAEGRVVARGPVRDLLASPINQFSAQLAGLNLVSGVWNGDVLEAAGFAVSGLLDAPIAPGSAVMAAFSPRAVAVYRERPSGSPRNAVKAVVVQLVPQGDLARIDARVADGTVLTATVTWSAVTELGLVADDEVFLVIKASEVTVYESRH</sequence>
<dbReference type="AlphaFoldDB" id="A0A2G3PGN5"/>
<evidence type="ECO:0000313" key="15">
    <source>
        <dbReference type="EMBL" id="PHV64977.1"/>
    </source>
</evidence>
<evidence type="ECO:0000256" key="4">
    <source>
        <dbReference type="ARBA" id="ARBA00022505"/>
    </source>
</evidence>
<keyword evidence="4 12" id="KW-0500">Molybdenum</keyword>
<comment type="caution">
    <text evidence="15">The sequence shown here is derived from an EMBL/GenBank/DDBJ whole genome shotgun (WGS) entry which is preliminary data.</text>
</comment>
<dbReference type="PANTHER" id="PTHR42781">
    <property type="entry name" value="SPERMIDINE/PUTRESCINE IMPORT ATP-BINDING PROTEIN POTA"/>
    <property type="match status" value="1"/>
</dbReference>
<dbReference type="SUPFAM" id="SSF52540">
    <property type="entry name" value="P-loop containing nucleoside triphosphate hydrolases"/>
    <property type="match status" value="1"/>
</dbReference>
<dbReference type="Pfam" id="PF00005">
    <property type="entry name" value="ABC_tran"/>
    <property type="match status" value="1"/>
</dbReference>
<dbReference type="PROSITE" id="PS51866">
    <property type="entry name" value="MOP"/>
    <property type="match status" value="1"/>
</dbReference>
<dbReference type="Pfam" id="PF03459">
    <property type="entry name" value="TOBE"/>
    <property type="match status" value="1"/>
</dbReference>
<dbReference type="GO" id="GO:0016020">
    <property type="term" value="C:membrane"/>
    <property type="evidence" value="ECO:0007669"/>
    <property type="project" value="InterPro"/>
</dbReference>
<evidence type="ECO:0000313" key="16">
    <source>
        <dbReference type="Proteomes" id="UP000225108"/>
    </source>
</evidence>
<dbReference type="SUPFAM" id="SSF50331">
    <property type="entry name" value="MOP-like"/>
    <property type="match status" value="1"/>
</dbReference>
<dbReference type="InterPro" id="IPR003439">
    <property type="entry name" value="ABC_transporter-like_ATP-bd"/>
</dbReference>
<dbReference type="GO" id="GO:0015689">
    <property type="term" value="P:molybdate ion transport"/>
    <property type="evidence" value="ECO:0007669"/>
    <property type="project" value="InterPro"/>
</dbReference>
<evidence type="ECO:0000256" key="3">
    <source>
        <dbReference type="ARBA" id="ARBA00022496"/>
    </source>
</evidence>
<keyword evidence="10" id="KW-0406">Ion transport</keyword>
<keyword evidence="6" id="KW-0547">Nucleotide-binding</keyword>
<keyword evidence="7 15" id="KW-0067">ATP-binding</keyword>
<evidence type="ECO:0000259" key="14">
    <source>
        <dbReference type="PROSITE" id="PS51866"/>
    </source>
</evidence>
<dbReference type="Gene3D" id="3.40.50.300">
    <property type="entry name" value="P-loop containing nucleotide triphosphate hydrolases"/>
    <property type="match status" value="1"/>
</dbReference>
<evidence type="ECO:0000256" key="6">
    <source>
        <dbReference type="ARBA" id="ARBA00022741"/>
    </source>
</evidence>
<keyword evidence="9" id="KW-0408">Iron</keyword>
<dbReference type="EMBL" id="PEBD01000010">
    <property type="protein sequence ID" value="PHV64977.1"/>
    <property type="molecule type" value="Genomic_DNA"/>
</dbReference>
<dbReference type="Proteomes" id="UP000225108">
    <property type="component" value="Unassembled WGS sequence"/>
</dbReference>
<dbReference type="GO" id="GO:0016887">
    <property type="term" value="F:ATP hydrolysis activity"/>
    <property type="evidence" value="ECO:0007669"/>
    <property type="project" value="InterPro"/>
</dbReference>
<dbReference type="InterPro" id="IPR005116">
    <property type="entry name" value="Transp-assoc_OB_typ1"/>
</dbReference>
<evidence type="ECO:0000256" key="12">
    <source>
        <dbReference type="PROSITE-ProRule" id="PRU01213"/>
    </source>
</evidence>
<evidence type="ECO:0000256" key="5">
    <source>
        <dbReference type="ARBA" id="ARBA00022519"/>
    </source>
</evidence>
<keyword evidence="2" id="KW-1003">Cell membrane</keyword>
<keyword evidence="5" id="KW-0997">Cell inner membrane</keyword>
<dbReference type="PROSITE" id="PS50893">
    <property type="entry name" value="ABC_TRANSPORTER_2"/>
    <property type="match status" value="1"/>
</dbReference>
<evidence type="ECO:0000256" key="2">
    <source>
        <dbReference type="ARBA" id="ARBA00022475"/>
    </source>
</evidence>
<dbReference type="PROSITE" id="PS00211">
    <property type="entry name" value="ABC_TRANSPORTER_1"/>
    <property type="match status" value="1"/>
</dbReference>
<name>A0A2G3PGN5_WILMA</name>
<dbReference type="RefSeq" id="WP_099383410.1">
    <property type="nucleotide sequence ID" value="NZ_PEBD01000010.1"/>
</dbReference>
<evidence type="ECO:0000256" key="9">
    <source>
        <dbReference type="ARBA" id="ARBA00023004"/>
    </source>
</evidence>
<evidence type="ECO:0000259" key="13">
    <source>
        <dbReference type="PROSITE" id="PS50893"/>
    </source>
</evidence>
<dbReference type="InterPro" id="IPR050093">
    <property type="entry name" value="ABC_SmlMolc_Importer"/>
</dbReference>
<dbReference type="GO" id="GO:0015408">
    <property type="term" value="F:ABC-type ferric iron transporter activity"/>
    <property type="evidence" value="ECO:0007669"/>
    <property type="project" value="InterPro"/>
</dbReference>
<proteinExistence type="predicted"/>
<dbReference type="SMART" id="SM00382">
    <property type="entry name" value="AAA"/>
    <property type="match status" value="1"/>
</dbReference>
<evidence type="ECO:0000256" key="1">
    <source>
        <dbReference type="ARBA" id="ARBA00022448"/>
    </source>
</evidence>
<keyword evidence="8" id="KW-1278">Translocase</keyword>
<dbReference type="PANTHER" id="PTHR42781:SF1">
    <property type="entry name" value="THIAMINE IMPORT ATP-BINDING PROTEIN THIQ"/>
    <property type="match status" value="1"/>
</dbReference>